<sequence>MKRSVIFLSLFLSACLMAFAQDKKIVSGNVKDAEGNPVPGISVQEKGTKNGAITDGTGNFKLSMAPDGTLLLSGIGFLSQEISVAGKTAINVTLAADNKNLGEVVVTALGIKREKKSLGYALQEVSGESLTSARETNVTNALSGKVAGLQVMRSSNGPAGSSKIVLRGNNSLTGSNQPLIVVDGIPMDNVTGADNNDYWNPSKDMGNGLSDINPDDIESMSVLKGGSAAVLYGSRAGNGVILITTKSGKKQKGLGITYTSTVGLSTIFTSPERQRTFGQGTDGAYDERSDLSWGPEIAGQTVKNWEGKEVKMGSYNNLKNYFNTGINFKNSISFQQQINSTAIYSSVTRLTDEGIIPGSKLTRTNLLARAVSQFGEGKRWTTDTKIQYINSNAVNRPQGGANASNPFNTIYSLPANINIRDFSNPKDADGKMTWYKYDKMVNPYWNEQYNLNQDIRDRFLMNGSLKYEFTSWLNAEIKGGADMYTTETESKLYAGSPIEVRGSYGTGKETFRETNYSTLITAKKDQVFGKLGGAITLGGNLMKQRRSSMNINVPKLQIPDLFSIQNGTSNPSISEIYTEKKINSAYGTIGLNWDAYWFIDATFRNDWSSALSQSNRSYFYPSVSTSLIVTDMIERMGGSAPRWVSYGKVRASYAQVGNDLAPYNLYNTYEVAKDPNGNTTVKRKKVLYDPNVRSELIKSLEVGAEARLFNNRLGIDFAWYKSNATRQLIDLPMDPLSGYEKKKINAGNIENKGIELMLNARILDKAVAWDMNVNFSTNKNTVKEIAPGIDYYPLGGYDNIQIYAAAGQKYGEIWGTAYQRVTDEKSPYFGKLLLSETGLPLVTSEKVRLGNQQANGLLGVSNTFTYKGVSLGFLIDARFGGKMFSGTTVAMQKSGTAAETVVNGKRDKFVVDGVILNPNTNQYEPSTIAVKPQDYWEAVGVNNIGIAEANLYDASNVRLRNVQLSYNLPAKLFSRTPIQRASIGFSCNNVWLISSHIKGIDPESVYATGTNATGFESGSAPTSRNYLFNLSVSF</sequence>
<keyword evidence="3 8" id="KW-1134">Transmembrane beta strand</keyword>
<dbReference type="InterPro" id="IPR023997">
    <property type="entry name" value="TonB-dep_OMP_SusC/RagA_CS"/>
</dbReference>
<keyword evidence="12" id="KW-1185">Reference proteome</keyword>
<dbReference type="Gene3D" id="2.60.40.1120">
    <property type="entry name" value="Carboxypeptidase-like, regulatory domain"/>
    <property type="match status" value="1"/>
</dbReference>
<evidence type="ECO:0000256" key="2">
    <source>
        <dbReference type="ARBA" id="ARBA00022448"/>
    </source>
</evidence>
<name>A0ABV2TCK5_9BACT</name>
<feature type="signal peptide" evidence="9">
    <location>
        <begin position="1"/>
        <end position="20"/>
    </location>
</feature>
<dbReference type="RefSeq" id="WP_354663320.1">
    <property type="nucleotide sequence ID" value="NZ_JBEXAC010000002.1"/>
</dbReference>
<dbReference type="PANTHER" id="PTHR30069">
    <property type="entry name" value="TONB-DEPENDENT OUTER MEMBRANE RECEPTOR"/>
    <property type="match status" value="1"/>
</dbReference>
<dbReference type="Pfam" id="PF07715">
    <property type="entry name" value="Plug"/>
    <property type="match status" value="1"/>
</dbReference>
<dbReference type="InterPro" id="IPR012910">
    <property type="entry name" value="Plug_dom"/>
</dbReference>
<feature type="domain" description="TonB-dependent receptor plug" evidence="10">
    <location>
        <begin position="116"/>
        <end position="240"/>
    </location>
</feature>
<comment type="similarity">
    <text evidence="8">Belongs to the TonB-dependent receptor family.</text>
</comment>
<keyword evidence="7 8" id="KW-0998">Cell outer membrane</keyword>
<keyword evidence="6 8" id="KW-0472">Membrane</keyword>
<dbReference type="Proteomes" id="UP001549749">
    <property type="component" value="Unassembled WGS sequence"/>
</dbReference>
<evidence type="ECO:0000256" key="5">
    <source>
        <dbReference type="ARBA" id="ARBA00022729"/>
    </source>
</evidence>
<keyword evidence="2 8" id="KW-0813">Transport</keyword>
<evidence type="ECO:0000256" key="6">
    <source>
        <dbReference type="ARBA" id="ARBA00023136"/>
    </source>
</evidence>
<evidence type="ECO:0000256" key="4">
    <source>
        <dbReference type="ARBA" id="ARBA00022692"/>
    </source>
</evidence>
<evidence type="ECO:0000259" key="10">
    <source>
        <dbReference type="Pfam" id="PF07715"/>
    </source>
</evidence>
<dbReference type="SUPFAM" id="SSF56935">
    <property type="entry name" value="Porins"/>
    <property type="match status" value="1"/>
</dbReference>
<dbReference type="PROSITE" id="PS52016">
    <property type="entry name" value="TONB_DEPENDENT_REC_3"/>
    <property type="match status" value="1"/>
</dbReference>
<organism evidence="11 12">
    <name type="scientific">Chitinophaga defluvii</name>
    <dbReference type="NCBI Taxonomy" id="3163343"/>
    <lineage>
        <taxon>Bacteria</taxon>
        <taxon>Pseudomonadati</taxon>
        <taxon>Bacteroidota</taxon>
        <taxon>Chitinophagia</taxon>
        <taxon>Chitinophagales</taxon>
        <taxon>Chitinophagaceae</taxon>
        <taxon>Chitinophaga</taxon>
    </lineage>
</organism>
<dbReference type="Gene3D" id="2.170.130.10">
    <property type="entry name" value="TonB-dependent receptor, plug domain"/>
    <property type="match status" value="1"/>
</dbReference>
<evidence type="ECO:0000256" key="8">
    <source>
        <dbReference type="PROSITE-ProRule" id="PRU01360"/>
    </source>
</evidence>
<evidence type="ECO:0000256" key="3">
    <source>
        <dbReference type="ARBA" id="ARBA00022452"/>
    </source>
</evidence>
<protein>
    <submittedName>
        <fullName evidence="11">SusC/RagA family TonB-linked outer membrane protein</fullName>
    </submittedName>
</protein>
<evidence type="ECO:0000313" key="12">
    <source>
        <dbReference type="Proteomes" id="UP001549749"/>
    </source>
</evidence>
<comment type="subcellular location">
    <subcellularLocation>
        <location evidence="1 8">Cell outer membrane</location>
        <topology evidence="1 8">Multi-pass membrane protein</topology>
    </subcellularLocation>
</comment>
<dbReference type="InterPro" id="IPR037066">
    <property type="entry name" value="Plug_dom_sf"/>
</dbReference>
<dbReference type="SUPFAM" id="SSF49464">
    <property type="entry name" value="Carboxypeptidase regulatory domain-like"/>
    <property type="match status" value="1"/>
</dbReference>
<dbReference type="EMBL" id="JBEXAC010000002">
    <property type="protein sequence ID" value="MET7000767.1"/>
    <property type="molecule type" value="Genomic_DNA"/>
</dbReference>
<dbReference type="Gene3D" id="2.40.170.20">
    <property type="entry name" value="TonB-dependent receptor, beta-barrel domain"/>
    <property type="match status" value="1"/>
</dbReference>
<dbReference type="PANTHER" id="PTHR30069:SF29">
    <property type="entry name" value="HEMOGLOBIN AND HEMOGLOBIN-HAPTOGLOBIN-BINDING PROTEIN 1-RELATED"/>
    <property type="match status" value="1"/>
</dbReference>
<gene>
    <name evidence="11" type="ORF">ABR189_25520</name>
</gene>
<evidence type="ECO:0000256" key="7">
    <source>
        <dbReference type="ARBA" id="ARBA00023237"/>
    </source>
</evidence>
<dbReference type="Pfam" id="PF13715">
    <property type="entry name" value="CarbopepD_reg_2"/>
    <property type="match status" value="1"/>
</dbReference>
<proteinExistence type="inferred from homology"/>
<dbReference type="InterPro" id="IPR039426">
    <property type="entry name" value="TonB-dep_rcpt-like"/>
</dbReference>
<dbReference type="NCBIfam" id="TIGR04057">
    <property type="entry name" value="SusC_RagA_signa"/>
    <property type="match status" value="1"/>
</dbReference>
<accession>A0ABV2TCK5</accession>
<keyword evidence="5 9" id="KW-0732">Signal</keyword>
<feature type="chain" id="PRO_5045927211" evidence="9">
    <location>
        <begin position="21"/>
        <end position="1034"/>
    </location>
</feature>
<evidence type="ECO:0000256" key="1">
    <source>
        <dbReference type="ARBA" id="ARBA00004571"/>
    </source>
</evidence>
<dbReference type="NCBIfam" id="TIGR04056">
    <property type="entry name" value="OMP_RagA_SusC"/>
    <property type="match status" value="1"/>
</dbReference>
<evidence type="ECO:0000313" key="11">
    <source>
        <dbReference type="EMBL" id="MET7000767.1"/>
    </source>
</evidence>
<dbReference type="InterPro" id="IPR008969">
    <property type="entry name" value="CarboxyPept-like_regulatory"/>
</dbReference>
<comment type="caution">
    <text evidence="11">The sequence shown here is derived from an EMBL/GenBank/DDBJ whole genome shotgun (WGS) entry which is preliminary data.</text>
</comment>
<dbReference type="InterPro" id="IPR036942">
    <property type="entry name" value="Beta-barrel_TonB_sf"/>
</dbReference>
<dbReference type="PROSITE" id="PS51257">
    <property type="entry name" value="PROKAR_LIPOPROTEIN"/>
    <property type="match status" value="1"/>
</dbReference>
<reference evidence="11 12" key="1">
    <citation type="submission" date="2024-06" db="EMBL/GenBank/DDBJ databases">
        <title>Chitinophaga defluvii sp. nov., isolated from municipal sewage.</title>
        <authorList>
            <person name="Zhang L."/>
        </authorList>
    </citation>
    <scope>NUCLEOTIDE SEQUENCE [LARGE SCALE GENOMIC DNA]</scope>
    <source>
        <strain evidence="11 12">H8</strain>
    </source>
</reference>
<evidence type="ECO:0000256" key="9">
    <source>
        <dbReference type="SAM" id="SignalP"/>
    </source>
</evidence>
<dbReference type="InterPro" id="IPR023996">
    <property type="entry name" value="TonB-dep_OMP_SusC/RagA"/>
</dbReference>
<keyword evidence="4 8" id="KW-0812">Transmembrane</keyword>